<dbReference type="Proteomes" id="UP001148018">
    <property type="component" value="Unassembled WGS sequence"/>
</dbReference>
<dbReference type="OrthoDB" id="276063at2759"/>
<dbReference type="PRINTS" id="PR01576">
    <property type="entry name" value="PDEFORMYLASE"/>
</dbReference>
<dbReference type="SUPFAM" id="SSF56420">
    <property type="entry name" value="Peptide deformylase"/>
    <property type="match status" value="1"/>
</dbReference>
<evidence type="ECO:0000256" key="6">
    <source>
        <dbReference type="ARBA" id="ARBA00048875"/>
    </source>
</evidence>
<proteinExistence type="inferred from homology"/>
<dbReference type="NCBIfam" id="NF001159">
    <property type="entry name" value="PRK00150.1-3"/>
    <property type="match status" value="1"/>
</dbReference>
<evidence type="ECO:0000313" key="8">
    <source>
        <dbReference type="EMBL" id="KAJ3596138.1"/>
    </source>
</evidence>
<dbReference type="GO" id="GO:0042586">
    <property type="term" value="F:peptide deformylase activity"/>
    <property type="evidence" value="ECO:0007669"/>
    <property type="project" value="UniProtKB-EC"/>
</dbReference>
<dbReference type="InterPro" id="IPR023635">
    <property type="entry name" value="Peptide_deformylase"/>
</dbReference>
<dbReference type="EC" id="3.5.1.88" evidence="7"/>
<name>A0A9Q0DXE8_9TELE</name>
<evidence type="ECO:0000256" key="3">
    <source>
        <dbReference type="ARBA" id="ARBA00022801"/>
    </source>
</evidence>
<evidence type="ECO:0000256" key="2">
    <source>
        <dbReference type="ARBA" id="ARBA00022723"/>
    </source>
</evidence>
<protein>
    <recommendedName>
        <fullName evidence="7">Peptide deformylase</fullName>
        <ecNumber evidence="7">3.5.1.88</ecNumber>
    </recommendedName>
</protein>
<evidence type="ECO:0000313" key="9">
    <source>
        <dbReference type="Proteomes" id="UP001148018"/>
    </source>
</evidence>
<gene>
    <name evidence="8" type="ORF">NHX12_002547</name>
</gene>
<keyword evidence="9" id="KW-1185">Reference proteome</keyword>
<organism evidence="8 9">
    <name type="scientific">Muraenolepis orangiensis</name>
    <name type="common">Patagonian moray cod</name>
    <dbReference type="NCBI Taxonomy" id="630683"/>
    <lineage>
        <taxon>Eukaryota</taxon>
        <taxon>Metazoa</taxon>
        <taxon>Chordata</taxon>
        <taxon>Craniata</taxon>
        <taxon>Vertebrata</taxon>
        <taxon>Euteleostomi</taxon>
        <taxon>Actinopterygii</taxon>
        <taxon>Neopterygii</taxon>
        <taxon>Teleostei</taxon>
        <taxon>Neoteleostei</taxon>
        <taxon>Acanthomorphata</taxon>
        <taxon>Zeiogadaria</taxon>
        <taxon>Gadariae</taxon>
        <taxon>Gadiformes</taxon>
        <taxon>Muraenolepidoidei</taxon>
        <taxon>Muraenolepididae</taxon>
        <taxon>Muraenolepis</taxon>
    </lineage>
</organism>
<dbReference type="CDD" id="cd00487">
    <property type="entry name" value="Pep_deformylase"/>
    <property type="match status" value="1"/>
</dbReference>
<comment type="similarity">
    <text evidence="1 7">Belongs to the polypeptide deformylase family.</text>
</comment>
<dbReference type="GO" id="GO:0046872">
    <property type="term" value="F:metal ion binding"/>
    <property type="evidence" value="ECO:0007669"/>
    <property type="project" value="UniProtKB-KW"/>
</dbReference>
<evidence type="ECO:0000256" key="7">
    <source>
        <dbReference type="RuleBase" id="RU362111"/>
    </source>
</evidence>
<dbReference type="HAMAP" id="MF_00163">
    <property type="entry name" value="Pep_deformylase"/>
    <property type="match status" value="1"/>
</dbReference>
<evidence type="ECO:0000256" key="1">
    <source>
        <dbReference type="ARBA" id="ARBA00010759"/>
    </source>
</evidence>
<dbReference type="Pfam" id="PF01327">
    <property type="entry name" value="Pep_deformylase"/>
    <property type="match status" value="1"/>
</dbReference>
<comment type="catalytic activity">
    <reaction evidence="6 7">
        <text>N-terminal N-formyl-L-methionyl-[peptide] + H2O = N-terminal L-methionyl-[peptide] + formate</text>
        <dbReference type="Rhea" id="RHEA:24420"/>
        <dbReference type="Rhea" id="RHEA-COMP:10639"/>
        <dbReference type="Rhea" id="RHEA-COMP:10640"/>
        <dbReference type="ChEBI" id="CHEBI:15377"/>
        <dbReference type="ChEBI" id="CHEBI:15740"/>
        <dbReference type="ChEBI" id="CHEBI:49298"/>
        <dbReference type="ChEBI" id="CHEBI:64731"/>
        <dbReference type="EC" id="3.5.1.88"/>
    </reaction>
</comment>
<dbReference type="PANTHER" id="PTHR10458">
    <property type="entry name" value="PEPTIDE DEFORMYLASE"/>
    <property type="match status" value="1"/>
</dbReference>
<dbReference type="Gene3D" id="3.90.45.10">
    <property type="entry name" value="Peptide deformylase"/>
    <property type="match status" value="1"/>
</dbReference>
<dbReference type="EMBL" id="JANIIK010000110">
    <property type="protein sequence ID" value="KAJ3596138.1"/>
    <property type="molecule type" value="Genomic_DNA"/>
</dbReference>
<dbReference type="AlphaFoldDB" id="A0A9Q0DXE8"/>
<dbReference type="GO" id="GO:0006412">
    <property type="term" value="P:translation"/>
    <property type="evidence" value="ECO:0007669"/>
    <property type="project" value="UniProtKB-KW"/>
</dbReference>
<sequence>MNRTVVNCAVRLSKGTLGLISKPRHIPPAGPSSSIISLPRCSHSTNVRVRSYLQYIKRKVRPNHGAPPYDHVCQIGDPVLRSQAAAVDPETITGPEVQGVIGALLRVMRKLQCVGLSAPQIGVPLRIVALEYTEKMMTESRASVSPASTEARSISVQPLRIFINPSVRVLDGRTVLFQEGCESISGFSAAVPRYLSVEVSGLNEKAEPVKWQAVGWPARIIQHEMDHLDGLLYVDRMDSKTFINVEWETHNE</sequence>
<keyword evidence="3 7" id="KW-0378">Hydrolase</keyword>
<comment type="caution">
    <text evidence="8">The sequence shown here is derived from an EMBL/GenBank/DDBJ whole genome shotgun (WGS) entry which is preliminary data.</text>
</comment>
<keyword evidence="2 7" id="KW-0479">Metal-binding</keyword>
<evidence type="ECO:0000256" key="5">
    <source>
        <dbReference type="ARBA" id="ARBA00037114"/>
    </source>
</evidence>
<reference evidence="8" key="1">
    <citation type="submission" date="2022-07" db="EMBL/GenBank/DDBJ databases">
        <title>Chromosome-level genome of Muraenolepis orangiensis.</title>
        <authorList>
            <person name="Kim J."/>
        </authorList>
    </citation>
    <scope>NUCLEOTIDE SEQUENCE</scope>
    <source>
        <strain evidence="8">KU_S4_2022</strain>
        <tissue evidence="8">Muscle</tissue>
    </source>
</reference>
<dbReference type="FunFam" id="3.90.45.10:FF:000003">
    <property type="entry name" value="Peptide deformylase"/>
    <property type="match status" value="1"/>
</dbReference>
<keyword evidence="4 7" id="KW-0648">Protein biosynthesis</keyword>
<comment type="function">
    <text evidence="5 7">Removes the formyl group from the N-terminal Met of newly synthesized proteins.</text>
</comment>
<accession>A0A9Q0DXE8</accession>
<dbReference type="InterPro" id="IPR036821">
    <property type="entry name" value="Peptide_deformylase_sf"/>
</dbReference>
<evidence type="ECO:0000256" key="4">
    <source>
        <dbReference type="ARBA" id="ARBA00022917"/>
    </source>
</evidence>
<dbReference type="GO" id="GO:0005739">
    <property type="term" value="C:mitochondrion"/>
    <property type="evidence" value="ECO:0007669"/>
    <property type="project" value="TreeGrafter"/>
</dbReference>
<dbReference type="PANTHER" id="PTHR10458:SF2">
    <property type="entry name" value="PEPTIDE DEFORMYLASE, MITOCHONDRIAL"/>
    <property type="match status" value="1"/>
</dbReference>